<feature type="compositionally biased region" description="Basic and acidic residues" evidence="1">
    <location>
        <begin position="450"/>
        <end position="492"/>
    </location>
</feature>
<proteinExistence type="predicted"/>
<keyword evidence="2" id="KW-1185">Reference proteome</keyword>
<dbReference type="Proteomes" id="UP000694920">
    <property type="component" value="Unplaced"/>
</dbReference>
<feature type="compositionally biased region" description="Polar residues" evidence="1">
    <location>
        <begin position="493"/>
        <end position="505"/>
    </location>
</feature>
<feature type="compositionally biased region" description="Polar residues" evidence="1">
    <location>
        <begin position="546"/>
        <end position="559"/>
    </location>
</feature>
<dbReference type="GeneID" id="112495244"/>
<organism evidence="2 3">
    <name type="scientific">Cephus cinctus</name>
    <name type="common">Wheat stem sawfly</name>
    <dbReference type="NCBI Taxonomy" id="211228"/>
    <lineage>
        <taxon>Eukaryota</taxon>
        <taxon>Metazoa</taxon>
        <taxon>Ecdysozoa</taxon>
        <taxon>Arthropoda</taxon>
        <taxon>Hexapoda</taxon>
        <taxon>Insecta</taxon>
        <taxon>Pterygota</taxon>
        <taxon>Neoptera</taxon>
        <taxon>Endopterygota</taxon>
        <taxon>Hymenoptera</taxon>
        <taxon>Cephoidea</taxon>
        <taxon>Cephidae</taxon>
        <taxon>Cephus</taxon>
    </lineage>
</organism>
<dbReference type="AlphaFoldDB" id="A0AAJ7RTC1"/>
<gene>
    <name evidence="3" type="primary">LOC112495244</name>
</gene>
<sequence length="559" mass="63295">MSTTEGSTSTSEGSASTTSVMASIASTLTSAISTINTTASSLLESVSTVAWTTSDNTTCTNTHTATKPTSRIEQTTMETSQSIVEETNCSTSSPMESYTIDSHGLWNRRISNSGVPIQREIEDIQNTTSNDNPILEALEQIKASISHHMTITNARFSSLTASIDEKLTCHKRLIEGTMRSMLAAHELHYREEMQVLRHQMGDRTPTQTIGRHRTQDPSQTRRVSFANPETHTGRRFQDTTHDISGMGQPALRSSSFGGTQPRVSDFGLSDQGSRIGRSRTLDASWGAPRMTLPTFNGAATSRPMRYLQELKQYCLTLGLEQDIKLVISQSMTGSTKEWWLLIEEKIYAWEDFEREFKRRFWNEEEQYRISEKLEFGSFDENKKGSRVDYAIRIISNAKDIEPPIPEAQIITKMARHFDENIRSAILARGMKTTDEILDLLQRFDKIGPVNSRRDYQNRYPKTDRENQQRYPSKNEEKTGANSQRRDDSRQEKPQQGQPRAQTSGYSAPRNQQNRQFSQQQNVRKIQGKTSQDTTQPGNAEELCPSTVLQNQGTQLEYEQ</sequence>
<feature type="region of interest" description="Disordered" evidence="1">
    <location>
        <begin position="450"/>
        <end position="559"/>
    </location>
</feature>
<feature type="compositionally biased region" description="Polar residues" evidence="1">
    <location>
        <begin position="527"/>
        <end position="537"/>
    </location>
</feature>
<feature type="region of interest" description="Disordered" evidence="1">
    <location>
        <begin position="204"/>
        <end position="271"/>
    </location>
</feature>
<evidence type="ECO:0000313" key="2">
    <source>
        <dbReference type="Proteomes" id="UP000694920"/>
    </source>
</evidence>
<evidence type="ECO:0000313" key="3">
    <source>
        <dbReference type="RefSeq" id="XP_024946769.1"/>
    </source>
</evidence>
<feature type="compositionally biased region" description="Basic and acidic residues" evidence="1">
    <location>
        <begin position="231"/>
        <end position="241"/>
    </location>
</feature>
<feature type="compositionally biased region" description="Polar residues" evidence="1">
    <location>
        <begin position="251"/>
        <end position="262"/>
    </location>
</feature>
<evidence type="ECO:0000256" key="1">
    <source>
        <dbReference type="SAM" id="MobiDB-lite"/>
    </source>
</evidence>
<dbReference type="KEGG" id="ccin:112495244"/>
<protein>
    <submittedName>
        <fullName evidence="3">Uncharacterized protein LOC112495244</fullName>
    </submittedName>
</protein>
<reference evidence="3" key="1">
    <citation type="submission" date="2025-08" db="UniProtKB">
        <authorList>
            <consortium name="RefSeq"/>
        </authorList>
    </citation>
    <scope>IDENTIFICATION</scope>
</reference>
<dbReference type="RefSeq" id="XP_024946769.1">
    <property type="nucleotide sequence ID" value="XM_025091001.1"/>
</dbReference>
<feature type="compositionally biased region" description="Polar residues" evidence="1">
    <location>
        <begin position="216"/>
        <end position="230"/>
    </location>
</feature>
<name>A0AAJ7RTC1_CEPCN</name>
<feature type="compositionally biased region" description="Low complexity" evidence="1">
    <location>
        <begin position="509"/>
        <end position="523"/>
    </location>
</feature>
<accession>A0AAJ7RTC1</accession>